<dbReference type="InterPro" id="IPR036322">
    <property type="entry name" value="WD40_repeat_dom_sf"/>
</dbReference>
<evidence type="ECO:0000259" key="11">
    <source>
        <dbReference type="Pfam" id="PF24762"/>
    </source>
</evidence>
<evidence type="ECO:0000256" key="2">
    <source>
        <dbReference type="ARBA" id="ARBA00022473"/>
    </source>
</evidence>
<dbReference type="SUPFAM" id="SSF82171">
    <property type="entry name" value="DPP6 N-terminal domain-like"/>
    <property type="match status" value="1"/>
</dbReference>
<proteinExistence type="inferred from homology"/>
<comment type="similarity">
    <text evidence="8">Belongs to the IFT172 family.</text>
</comment>
<accession>A0A8C5AK05</accession>
<keyword evidence="4" id="KW-0677">Repeat</keyword>
<dbReference type="Pfam" id="PF00400">
    <property type="entry name" value="WD40"/>
    <property type="match status" value="1"/>
</dbReference>
<sequence>MQLKHLKTLLTPQEGAVKVTCMAWAPNSSRLAVCSVDRVVLLYDEHGERRDKFSTKPIDAKYGKQSYVVKDMAFSPDSTKIAIGQSDNIIFVYRIGEEWGDKKAICNKFVQTSSVTCLLWPAEHAIVFGLVEGKVRLANTQTNKSSTIYGTESAVVSLASNVSGQGILSGHADGTVVRYFFGSGESQGKLFVHPVPPYALAWGANSIMVGGCDRKIVAYGKEGNVLQTFDYSRDRTEKELTTAATSPMTGDGGGRGGGGTCDPAIGHFAKPKEIPNLYTITALAWKKDGSRLCVGTLCGGVEQFDCCLRRSIYKNKFEMTYVGPSQVIVRNLSSGTRVVLKSQYGYEIEEVKIMGSDRYLVAHTSDTLLLGDLLTNKLSEVAWPGSGGNEKFFFENETVCMIFNAGELSLVEYENNQILGSVRTEFMNPHLISVRLNERKQKGVEDNKKLAYLIDLKTIAIVDLSGGYNLGTLNHDSRIDWLELNETGRKLLYRDKKLQLHLYDIESAIKTTLLSFCSYVQWVPGSDVVVAQNRANLCVWYNIDSPESTTMFPLRGDVVDLVRADGKTDVTVSEGIGTSSYTLDEGLIEFGTAVDDGDYDRATAFLETLDLLPETEAMWKTLSKLSLEAGQLHIAERCFAALGDVSTVRFLHQTNTIADQVSQDTGGDGSGHYQVQARLALLDKNFKLAEMYYLEQNATDEAIEMYQQLHMWEECIAVAEAKAHPELDALRLNYYRWLTETSQDEMAGEMKEREGDYQGAISLYLKAGLPAKAARLAISQPDITSSSDVVNRITAALIKGEFFERAGDLYDMIGNKQRALECYRKGNTFRKAVELSRVSFPSEVVRLEEAWGDHLVQQKQMDAAINHFIEAGSSMKAMEAAIAARQWKKAVHLLELQEDQSFGKYYLKIAQHYASVQDYQVAERLFVKGGHIKDAIDMYTLCGRWEEAHKLAEECMSADQVSALYLSRAQDLEREGKYKEAERLFAAVKQPDLSITMYKKKRLFEDMIRLVARHHPDLLKETHLHLAKELEGEARMVEAEHHYLEAEEWKAAVHMYRAGDMWEEAYRVAKGHGGPGAQKQVAYLWARSLGGEAAVKLLNKFSLTDYAIDFASDNCSFDFAFELARLANKQKVPEIHLKHAMYLEDEGKFQEAESEFIKAGKPKEAVLMYEHNQDWAGAQRVAECHDPDSVGEVLVGQAKSCFDQKDFQKAEAFLLRAQRPQLAVQYYKDAGMWSDAMRLCKEYLPSKLALLQEEYDSEAAKQGPRGTEGLVEQAQKWEQSGEFTRAVECYLRVKESSNAALTEKCWMKAAELSIKFLSRERAAEVVRDVGPCLAKLRKYSTAAELYLNVELVKEAIDVFMEGEEWNKAKRVAKELEPRYEAYVDQKYKEHLKNHGKVDSLVGVDVMAALDMYVERGQWEKCVETASKQNFKILHKYVALYATHLIREGDAQSALSLYVTHGAPPNPQNFNIYKRLFLDLLNLSGGPEGYRMWADLRNLLLLLCENISKSSEANSPSHEEFETMLLIAHYCATRCAAKGMDQLVHARTHLSISLLRHTELLAADKAFYEAGLACRAVGWENMAFIFLNHFLDLADGIDEGTLDTLDHSDFQETDIPFEVPVPSKLHVSEAQREEIRDWVLAVSMDQRVEQVLPRDERDTYEASLLATSTGIRSLPCVITGYPVLRNKMDFKAPGKASNKDDWNKFLMATKTTHSPECQDVLTFISQWCGGLPASSFSFH</sequence>
<dbReference type="InterPro" id="IPR015943">
    <property type="entry name" value="WD40/YVTN_repeat-like_dom_sf"/>
</dbReference>
<evidence type="ECO:0000256" key="3">
    <source>
        <dbReference type="ARBA" id="ARBA00022574"/>
    </source>
</evidence>
<keyword evidence="13" id="KW-1185">Reference proteome</keyword>
<keyword evidence="7" id="KW-0966">Cell projection</keyword>
<evidence type="ECO:0000256" key="4">
    <source>
        <dbReference type="ARBA" id="ARBA00022737"/>
    </source>
</evidence>
<evidence type="ECO:0000256" key="5">
    <source>
        <dbReference type="ARBA" id="ARBA00022803"/>
    </source>
</evidence>
<feature type="region of interest" description="Disordered" evidence="9">
    <location>
        <begin position="237"/>
        <end position="256"/>
    </location>
</feature>
<evidence type="ECO:0000256" key="1">
    <source>
        <dbReference type="ARBA" id="ARBA00004138"/>
    </source>
</evidence>
<evidence type="ECO:0000256" key="9">
    <source>
        <dbReference type="SAM" id="MobiDB-lite"/>
    </source>
</evidence>
<dbReference type="SUPFAM" id="SSF50978">
    <property type="entry name" value="WD40 repeat-like"/>
    <property type="match status" value="1"/>
</dbReference>
<dbReference type="Proteomes" id="UP000694546">
    <property type="component" value="Chromosome 21"/>
</dbReference>
<dbReference type="InterPro" id="IPR001680">
    <property type="entry name" value="WD40_rpt"/>
</dbReference>
<dbReference type="Pfam" id="PF24762">
    <property type="entry name" value="TPR_IF140-IFT172"/>
    <property type="match status" value="1"/>
</dbReference>
<organism evidence="12 13">
    <name type="scientific">Gadus morhua</name>
    <name type="common">Atlantic cod</name>
    <dbReference type="NCBI Taxonomy" id="8049"/>
    <lineage>
        <taxon>Eukaryota</taxon>
        <taxon>Metazoa</taxon>
        <taxon>Chordata</taxon>
        <taxon>Craniata</taxon>
        <taxon>Vertebrata</taxon>
        <taxon>Euteleostomi</taxon>
        <taxon>Actinopterygii</taxon>
        <taxon>Neopterygii</taxon>
        <taxon>Teleostei</taxon>
        <taxon>Neoteleostei</taxon>
        <taxon>Acanthomorphata</taxon>
        <taxon>Zeiogadaria</taxon>
        <taxon>Gadariae</taxon>
        <taxon>Gadiformes</taxon>
        <taxon>Gadoidei</taxon>
        <taxon>Gadidae</taxon>
        <taxon>Gadus</taxon>
    </lineage>
</organism>
<evidence type="ECO:0000313" key="12">
    <source>
        <dbReference type="Ensembl" id="ENSGMOP00000033027.1"/>
    </source>
</evidence>
<feature type="domain" description="IF140/IFT172/WDR19 TPR" evidence="11">
    <location>
        <begin position="1023"/>
        <end position="1211"/>
    </location>
</feature>
<keyword evidence="3" id="KW-0853">WD repeat</keyword>
<feature type="domain" description="IFT80/172/WDR35 TPR" evidence="10">
    <location>
        <begin position="618"/>
        <end position="750"/>
    </location>
</feature>
<evidence type="ECO:0000313" key="13">
    <source>
        <dbReference type="Proteomes" id="UP000694546"/>
    </source>
</evidence>
<evidence type="ECO:0000256" key="8">
    <source>
        <dbReference type="ARBA" id="ARBA00038130"/>
    </source>
</evidence>
<evidence type="ECO:0000256" key="6">
    <source>
        <dbReference type="ARBA" id="ARBA00023069"/>
    </source>
</evidence>
<reference evidence="12" key="2">
    <citation type="submission" date="2025-09" db="UniProtKB">
        <authorList>
            <consortium name="Ensembl"/>
        </authorList>
    </citation>
    <scope>IDENTIFICATION</scope>
</reference>
<dbReference type="Ensembl" id="ENSGMOT00000074854.1">
    <property type="protein sequence ID" value="ENSGMOP00000033027.1"/>
    <property type="gene ID" value="ENSGMOG00000015222.2"/>
</dbReference>
<dbReference type="Pfam" id="PF23387">
    <property type="entry name" value="TPR_IFT80_172"/>
    <property type="match status" value="1"/>
</dbReference>
<protein>
    <submittedName>
        <fullName evidence="12">Intraflagellar transport 172</fullName>
    </submittedName>
</protein>
<reference evidence="12" key="1">
    <citation type="submission" date="2025-08" db="UniProtKB">
        <authorList>
            <consortium name="Ensembl"/>
        </authorList>
    </citation>
    <scope>IDENTIFICATION</scope>
</reference>
<dbReference type="PANTHER" id="PTHR15722">
    <property type="entry name" value="IFT140/172-RELATED"/>
    <property type="match status" value="1"/>
</dbReference>
<dbReference type="GO" id="GO:0005930">
    <property type="term" value="C:axoneme"/>
    <property type="evidence" value="ECO:0007669"/>
    <property type="project" value="TreeGrafter"/>
</dbReference>
<keyword evidence="5" id="KW-0802">TPR repeat</keyword>
<evidence type="ECO:0000259" key="10">
    <source>
        <dbReference type="Pfam" id="PF23387"/>
    </source>
</evidence>
<evidence type="ECO:0000256" key="7">
    <source>
        <dbReference type="ARBA" id="ARBA00023273"/>
    </source>
</evidence>
<name>A0A8C5AK05_GADMO</name>
<dbReference type="InterPro" id="IPR056157">
    <property type="entry name" value="TPR_IFT80_172_dom"/>
</dbReference>
<keyword evidence="6" id="KW-0969">Cilium</keyword>
<gene>
    <name evidence="12" type="primary">ift172</name>
</gene>
<comment type="subcellular location">
    <subcellularLocation>
        <location evidence="1">Cell projection</location>
        <location evidence="1">Cilium</location>
    </subcellularLocation>
</comment>
<dbReference type="GeneTree" id="ENSGT00940000153417"/>
<dbReference type="InterPro" id="IPR056168">
    <property type="entry name" value="TPR_IF140/IFT172/WDR19"/>
</dbReference>
<dbReference type="Gene3D" id="2.130.10.10">
    <property type="entry name" value="YVTN repeat-like/Quinoprotein amine dehydrogenase"/>
    <property type="match status" value="1"/>
</dbReference>
<dbReference type="GO" id="GO:0042073">
    <property type="term" value="P:intraciliary transport"/>
    <property type="evidence" value="ECO:0007669"/>
    <property type="project" value="TreeGrafter"/>
</dbReference>
<dbReference type="PANTHER" id="PTHR15722:SF2">
    <property type="entry name" value="INTRAFLAGELLAR TRANSPORT PROTEIN 172 HOMOLOG"/>
    <property type="match status" value="1"/>
</dbReference>
<dbReference type="GO" id="GO:0030992">
    <property type="term" value="C:intraciliary transport particle B"/>
    <property type="evidence" value="ECO:0007669"/>
    <property type="project" value="TreeGrafter"/>
</dbReference>
<dbReference type="GO" id="GO:0036064">
    <property type="term" value="C:ciliary basal body"/>
    <property type="evidence" value="ECO:0007669"/>
    <property type="project" value="TreeGrafter"/>
</dbReference>
<dbReference type="Gene3D" id="1.25.40.470">
    <property type="match status" value="2"/>
</dbReference>
<keyword evidence="2" id="KW-0217">Developmental protein</keyword>
<dbReference type="SMART" id="SM00320">
    <property type="entry name" value="WD40"/>
    <property type="match status" value="5"/>
</dbReference>